<organism evidence="2 3">
    <name type="scientific">Streptomyces cyaneochromogenes</name>
    <dbReference type="NCBI Taxonomy" id="2496836"/>
    <lineage>
        <taxon>Bacteria</taxon>
        <taxon>Bacillati</taxon>
        <taxon>Actinomycetota</taxon>
        <taxon>Actinomycetes</taxon>
        <taxon>Kitasatosporales</taxon>
        <taxon>Streptomycetaceae</taxon>
        <taxon>Streptomyces</taxon>
    </lineage>
</organism>
<keyword evidence="3" id="KW-1185">Reference proteome</keyword>
<dbReference type="EMBL" id="CP034539">
    <property type="protein sequence ID" value="AZQ35937.1"/>
    <property type="molecule type" value="Genomic_DNA"/>
</dbReference>
<evidence type="ECO:0000313" key="2">
    <source>
        <dbReference type="EMBL" id="AZQ35937.1"/>
    </source>
</evidence>
<protein>
    <submittedName>
        <fullName evidence="2">Uncharacterized protein</fullName>
    </submittedName>
</protein>
<dbReference type="AlphaFoldDB" id="A0A3S9M9P0"/>
<accession>A0A3S9M9P0</accession>
<evidence type="ECO:0000313" key="3">
    <source>
        <dbReference type="Proteomes" id="UP000280298"/>
    </source>
</evidence>
<feature type="region of interest" description="Disordered" evidence="1">
    <location>
        <begin position="43"/>
        <end position="75"/>
    </location>
</feature>
<dbReference type="Proteomes" id="UP000280298">
    <property type="component" value="Chromosome"/>
</dbReference>
<proteinExistence type="predicted"/>
<dbReference type="KEGG" id="scya:EJ357_22670"/>
<reference evidence="2 3" key="1">
    <citation type="journal article" date="2019" name="Int. J. Syst. Evol. Microbiol.">
        <title>Streptomyces cyaneochromogenes sp. nov., a blue pigment-producing actinomycete from manganese-contaminated soil.</title>
        <authorList>
            <person name="Tang X."/>
            <person name="Zhao J."/>
            <person name="Li K."/>
            <person name="Chen Z."/>
            <person name="Sun Y."/>
            <person name="Gao J."/>
        </authorList>
    </citation>
    <scope>NUCLEOTIDE SEQUENCE [LARGE SCALE GENOMIC DNA]</scope>
    <source>
        <strain evidence="2 3">MK-45</strain>
    </source>
</reference>
<evidence type="ECO:0000256" key="1">
    <source>
        <dbReference type="SAM" id="MobiDB-lite"/>
    </source>
</evidence>
<dbReference type="RefSeq" id="WP_126393404.1">
    <property type="nucleotide sequence ID" value="NZ_CP034539.1"/>
</dbReference>
<sequence>MASVAVWWRGRASVAWQLQQDGRSRHGFRAVNIGDATAKSVHVRVGSASDPTNVEDERRAESVSPSESVRIPVATDSDSREDVAVVITWDGRPWGRETWTYPLR</sequence>
<gene>
    <name evidence="2" type="ORF">EJ357_22670</name>
</gene>
<name>A0A3S9M9P0_9ACTN</name>